<proteinExistence type="predicted"/>
<evidence type="ECO:0008006" key="3">
    <source>
        <dbReference type="Google" id="ProtNLM"/>
    </source>
</evidence>
<sequence length="295" mass="33686">MKELKEIYDRMTFLRQRGIKMKEMAEKAGFSPSVLSAIYSTVLPAYFKNKEKGQGEDEALTNALVWVNNVSKKKLLGSLTSLKTALFAMEASPKNYSEEAPIPFLGQLENGMRNTLNHTANYNGTYISYSLSSGSRSLKIEPYLIAPAENGSYVEVIHNNAYGVTHRGAAMINGSNHLFLMFNENQPPQLALFHICLKLPMYDRPPFLRGIYMCFDYNYNPVARRILFVKHSDSIARDEFLKLKGELKAREVLNEKEMAYYDYTCQPEDIIRMCNIPSPQMTEEDLIIEKKILSM</sequence>
<evidence type="ECO:0000313" key="2">
    <source>
        <dbReference type="Proteomes" id="UP000616346"/>
    </source>
</evidence>
<organism evidence="1 2">
    <name type="scientific">Phocaeicola faecium</name>
    <dbReference type="NCBI Taxonomy" id="2762213"/>
    <lineage>
        <taxon>Bacteria</taxon>
        <taxon>Pseudomonadati</taxon>
        <taxon>Bacteroidota</taxon>
        <taxon>Bacteroidia</taxon>
        <taxon>Bacteroidales</taxon>
        <taxon>Bacteroidaceae</taxon>
        <taxon>Phocaeicola</taxon>
    </lineage>
</organism>
<protein>
    <recommendedName>
        <fullName evidence="3">XRE family transcriptional regulator</fullName>
    </recommendedName>
</protein>
<name>A0ABR8VB09_9BACT</name>
<keyword evidence="2" id="KW-1185">Reference proteome</keyword>
<dbReference type="EMBL" id="JACSPQ010000005">
    <property type="protein sequence ID" value="MBD8001920.1"/>
    <property type="molecule type" value="Genomic_DNA"/>
</dbReference>
<dbReference type="RefSeq" id="WP_191710016.1">
    <property type="nucleotide sequence ID" value="NZ_JACSPQ010000005.1"/>
</dbReference>
<dbReference type="Proteomes" id="UP000616346">
    <property type="component" value="Unassembled WGS sequence"/>
</dbReference>
<reference evidence="1 2" key="1">
    <citation type="submission" date="2020-08" db="EMBL/GenBank/DDBJ databases">
        <title>A Genomic Blueprint of the Chicken Gut Microbiome.</title>
        <authorList>
            <person name="Gilroy R."/>
            <person name="Ravi A."/>
            <person name="Getino M."/>
            <person name="Pursley I."/>
            <person name="Horton D.L."/>
            <person name="Alikhan N.-F."/>
            <person name="Baker D."/>
            <person name="Gharbi K."/>
            <person name="Hall N."/>
            <person name="Watson M."/>
            <person name="Adriaenssens E.M."/>
            <person name="Foster-Nyarko E."/>
            <person name="Jarju S."/>
            <person name="Secka A."/>
            <person name="Antonio M."/>
            <person name="Oren A."/>
            <person name="Chaudhuri R."/>
            <person name="La Ragione R.M."/>
            <person name="Hildebrand F."/>
            <person name="Pallen M.J."/>
        </authorList>
    </citation>
    <scope>NUCLEOTIDE SEQUENCE [LARGE SCALE GENOMIC DNA]</scope>
    <source>
        <strain evidence="1 2">Sa1YUN3</strain>
    </source>
</reference>
<gene>
    <name evidence="1" type="ORF">H9626_06780</name>
</gene>
<comment type="caution">
    <text evidence="1">The sequence shown here is derived from an EMBL/GenBank/DDBJ whole genome shotgun (WGS) entry which is preliminary data.</text>
</comment>
<evidence type="ECO:0000313" key="1">
    <source>
        <dbReference type="EMBL" id="MBD8001920.1"/>
    </source>
</evidence>
<accession>A0ABR8VB09</accession>